<sequence length="539" mass="59330">MAFYVISISSDSSEESVGTSTARVTLFDTIPTTIPSTAPTIDLPVIHPLCTSPFIDTNASNNNTPNTPSSQDPYEVTVARWRSRVAACSSPPSSPIHQILLAPPRLLHYSSSDSHLNTSSYSSSRHSLSGYALSDSPCDSLTATFVGLSRKRCKSLTLSVPVVLRVCRALSFVRANLLPPHKRIGDSNSVTDFKVSSEEGYVPYLPREVGLGVDFKNSYEPYTEPDVEYDIQANIDACIAFADDLRARGTDDKVVVETMVEEEVESSARGTTEIAVDLKFELVIDDDVRGTVREDVPDHVTVDGAVEVTYETLGGSVQRFHDHTIEILAHWAHVIESLRSHRDDYFCGCKTMLIATRTRMTQDAINELIAKRVEEALKAYYAVKNHVTETEIENEQHDDNVDASGDNGNGNGNGNGKPNANNVGVIPVARECTYQDFVKCQLLNFKGTKGVVNLTLGVDDAYAMTLKALMKLMHKRFQEVTLLCTKMVPKKEDKVENHRVLLLCWDEWGIMGKSGGLWWNGAGSGERGFVESGEKVRSV</sequence>
<dbReference type="EMBL" id="BKCJ010008331">
    <property type="protein sequence ID" value="GEU81669.1"/>
    <property type="molecule type" value="Genomic_DNA"/>
</dbReference>
<name>A0A6L2N7T5_TANCI</name>
<feature type="region of interest" description="Disordered" evidence="1">
    <location>
        <begin position="392"/>
        <end position="419"/>
    </location>
</feature>
<dbReference type="AlphaFoldDB" id="A0A6L2N7T5"/>
<evidence type="ECO:0000313" key="2">
    <source>
        <dbReference type="EMBL" id="GEU81669.1"/>
    </source>
</evidence>
<evidence type="ECO:0000256" key="1">
    <source>
        <dbReference type="SAM" id="MobiDB-lite"/>
    </source>
</evidence>
<proteinExistence type="predicted"/>
<protein>
    <submittedName>
        <fullName evidence="2">Uncharacterized protein</fullName>
    </submittedName>
</protein>
<accession>A0A6L2N7T5</accession>
<organism evidence="2">
    <name type="scientific">Tanacetum cinerariifolium</name>
    <name type="common">Dalmatian daisy</name>
    <name type="synonym">Chrysanthemum cinerariifolium</name>
    <dbReference type="NCBI Taxonomy" id="118510"/>
    <lineage>
        <taxon>Eukaryota</taxon>
        <taxon>Viridiplantae</taxon>
        <taxon>Streptophyta</taxon>
        <taxon>Embryophyta</taxon>
        <taxon>Tracheophyta</taxon>
        <taxon>Spermatophyta</taxon>
        <taxon>Magnoliopsida</taxon>
        <taxon>eudicotyledons</taxon>
        <taxon>Gunneridae</taxon>
        <taxon>Pentapetalae</taxon>
        <taxon>asterids</taxon>
        <taxon>campanulids</taxon>
        <taxon>Asterales</taxon>
        <taxon>Asteraceae</taxon>
        <taxon>Asteroideae</taxon>
        <taxon>Anthemideae</taxon>
        <taxon>Anthemidinae</taxon>
        <taxon>Tanacetum</taxon>
    </lineage>
</organism>
<gene>
    <name evidence="2" type="ORF">Tci_053647</name>
</gene>
<reference evidence="2" key="1">
    <citation type="journal article" date="2019" name="Sci. Rep.">
        <title>Draft genome of Tanacetum cinerariifolium, the natural source of mosquito coil.</title>
        <authorList>
            <person name="Yamashiro T."/>
            <person name="Shiraishi A."/>
            <person name="Satake H."/>
            <person name="Nakayama K."/>
        </authorList>
    </citation>
    <scope>NUCLEOTIDE SEQUENCE</scope>
</reference>
<comment type="caution">
    <text evidence="2">The sequence shown here is derived from an EMBL/GenBank/DDBJ whole genome shotgun (WGS) entry which is preliminary data.</text>
</comment>